<comment type="caution">
    <text evidence="1">The sequence shown here is derived from an EMBL/GenBank/DDBJ whole genome shotgun (WGS) entry which is preliminary data.</text>
</comment>
<keyword evidence="2" id="KW-1185">Reference proteome</keyword>
<dbReference type="AlphaFoldDB" id="A0AAV7S1F5"/>
<organism evidence="1 2">
    <name type="scientific">Pleurodeles waltl</name>
    <name type="common">Iberian ribbed newt</name>
    <dbReference type="NCBI Taxonomy" id="8319"/>
    <lineage>
        <taxon>Eukaryota</taxon>
        <taxon>Metazoa</taxon>
        <taxon>Chordata</taxon>
        <taxon>Craniata</taxon>
        <taxon>Vertebrata</taxon>
        <taxon>Euteleostomi</taxon>
        <taxon>Amphibia</taxon>
        <taxon>Batrachia</taxon>
        <taxon>Caudata</taxon>
        <taxon>Salamandroidea</taxon>
        <taxon>Salamandridae</taxon>
        <taxon>Pleurodelinae</taxon>
        <taxon>Pleurodeles</taxon>
    </lineage>
</organism>
<protein>
    <submittedName>
        <fullName evidence="1">Uncharacterized protein</fullName>
    </submittedName>
</protein>
<proteinExistence type="predicted"/>
<name>A0AAV7S1F5_PLEWA</name>
<sequence length="72" mass="7604">MGTRVWTSAAAGGGTFGPFKLVLCARLAGRAFGHRLRQGTGPLAPLNLFRAATPRDARLDIGSGKGRDLWPL</sequence>
<gene>
    <name evidence="1" type="ORF">NDU88_009590</name>
</gene>
<reference evidence="1" key="1">
    <citation type="journal article" date="2022" name="bioRxiv">
        <title>Sequencing and chromosome-scale assembly of the giantPleurodeles waltlgenome.</title>
        <authorList>
            <person name="Brown T."/>
            <person name="Elewa A."/>
            <person name="Iarovenko S."/>
            <person name="Subramanian E."/>
            <person name="Araus A.J."/>
            <person name="Petzold A."/>
            <person name="Susuki M."/>
            <person name="Suzuki K.-i.T."/>
            <person name="Hayashi T."/>
            <person name="Toyoda A."/>
            <person name="Oliveira C."/>
            <person name="Osipova E."/>
            <person name="Leigh N.D."/>
            <person name="Simon A."/>
            <person name="Yun M.H."/>
        </authorList>
    </citation>
    <scope>NUCLEOTIDE SEQUENCE</scope>
    <source>
        <strain evidence="1">20211129_DDA</strain>
        <tissue evidence="1">Liver</tissue>
    </source>
</reference>
<dbReference type="Proteomes" id="UP001066276">
    <property type="component" value="Chromosome 5"/>
</dbReference>
<dbReference type="EMBL" id="JANPWB010000009">
    <property type="protein sequence ID" value="KAJ1156873.1"/>
    <property type="molecule type" value="Genomic_DNA"/>
</dbReference>
<evidence type="ECO:0000313" key="1">
    <source>
        <dbReference type="EMBL" id="KAJ1156873.1"/>
    </source>
</evidence>
<evidence type="ECO:0000313" key="2">
    <source>
        <dbReference type="Proteomes" id="UP001066276"/>
    </source>
</evidence>
<accession>A0AAV7S1F5</accession>